<dbReference type="HOGENOM" id="CLU_3118194_0_0_0"/>
<evidence type="ECO:0000313" key="2">
    <source>
        <dbReference type="Proteomes" id="UP000005809"/>
    </source>
</evidence>
<evidence type="ECO:0000313" key="1">
    <source>
        <dbReference type="EMBL" id="EKA94763.1"/>
    </source>
</evidence>
<dbReference type="PATRIC" id="fig|620833.3.peg.115"/>
<reference evidence="1 2" key="1">
    <citation type="submission" date="2012-05" db="EMBL/GenBank/DDBJ databases">
        <title>The Genome Sequence of Fusobacterium periodontium Oral Taxon 201 Strain D10.</title>
        <authorList>
            <consortium name="The Broad Institute Genome Sequencing Platform"/>
            <consortium name="The Broad Institute Genome Sequencing Center for Infectious Disease"/>
            <person name="Earl A."/>
            <person name="Ward D."/>
            <person name="Feldgarden M."/>
            <person name="Gevers D."/>
            <person name="Strauss J."/>
            <person name="Sibley C."/>
            <person name="White A."/>
            <person name="Ambrose C.E."/>
            <person name="Allen-Vercoe E."/>
            <person name="Walker B."/>
            <person name="Young S.K."/>
            <person name="Zeng Q."/>
            <person name="Gargeya S."/>
            <person name="Fitzgerald M."/>
            <person name="Haas B."/>
            <person name="Abouelleil A."/>
            <person name="Alvarado L."/>
            <person name="Arachchi H.M."/>
            <person name="Berlin A.M."/>
            <person name="Chapman S.B."/>
            <person name="Goldberg J."/>
            <person name="Griggs A."/>
            <person name="Gujja S."/>
            <person name="Hansen M."/>
            <person name="Howarth C."/>
            <person name="Imamovic A."/>
            <person name="Larimer J."/>
            <person name="McCowan C."/>
            <person name="Montmayeur A."/>
            <person name="Murphy C."/>
            <person name="Neiman D."/>
            <person name="Pearson M."/>
            <person name="Priest M."/>
            <person name="Roberts A."/>
            <person name="Saif S."/>
            <person name="Shea T."/>
            <person name="Sisk P."/>
            <person name="Sykes S."/>
            <person name="Wortman J."/>
            <person name="Nusbaum C."/>
            <person name="Birren B."/>
        </authorList>
    </citation>
    <scope>NUCLEOTIDE SEQUENCE [LARGE SCALE GENOMIC DNA]</scope>
    <source>
        <strain evidence="1 2">D10</strain>
    </source>
</reference>
<dbReference type="Proteomes" id="UP000005809">
    <property type="component" value="Unassembled WGS sequence"/>
</dbReference>
<dbReference type="AlphaFoldDB" id="K1HHE7"/>
<protein>
    <submittedName>
        <fullName evidence="1">Uncharacterized protein</fullName>
    </submittedName>
</protein>
<sequence length="50" mass="6287">MRGYYLCHIITRKNIITLADGREENLYYFFIILLKKYLMKRKLFMFLDYI</sequence>
<accession>K1HHE7</accession>
<gene>
    <name evidence="1" type="ORF">FPOG_00853</name>
</gene>
<name>K1HHE7_9FUSO</name>
<proteinExistence type="predicted"/>
<comment type="caution">
    <text evidence="1">The sequence shown here is derived from an EMBL/GenBank/DDBJ whole genome shotgun (WGS) entry which is preliminary data.</text>
</comment>
<organism evidence="1 2">
    <name type="scientific">Fusobacterium periodonticum D10</name>
    <dbReference type="NCBI Taxonomy" id="620833"/>
    <lineage>
        <taxon>Bacteria</taxon>
        <taxon>Fusobacteriati</taxon>
        <taxon>Fusobacteriota</taxon>
        <taxon>Fusobacteriia</taxon>
        <taxon>Fusobacteriales</taxon>
        <taxon>Fusobacteriaceae</taxon>
        <taxon>Fusobacterium</taxon>
    </lineage>
</organism>
<dbReference type="EMBL" id="ACIF01000024">
    <property type="protein sequence ID" value="EKA94763.1"/>
    <property type="molecule type" value="Genomic_DNA"/>
</dbReference>